<keyword evidence="1" id="KW-0812">Transmembrane</keyword>
<accession>A0A6N2KBG9</accession>
<organism evidence="2">
    <name type="scientific">Salix viminalis</name>
    <name type="common">Common osier</name>
    <name type="synonym">Basket willow</name>
    <dbReference type="NCBI Taxonomy" id="40686"/>
    <lineage>
        <taxon>Eukaryota</taxon>
        <taxon>Viridiplantae</taxon>
        <taxon>Streptophyta</taxon>
        <taxon>Embryophyta</taxon>
        <taxon>Tracheophyta</taxon>
        <taxon>Spermatophyta</taxon>
        <taxon>Magnoliopsida</taxon>
        <taxon>eudicotyledons</taxon>
        <taxon>Gunneridae</taxon>
        <taxon>Pentapetalae</taxon>
        <taxon>rosids</taxon>
        <taxon>fabids</taxon>
        <taxon>Malpighiales</taxon>
        <taxon>Salicaceae</taxon>
        <taxon>Saliceae</taxon>
        <taxon>Salix</taxon>
    </lineage>
</organism>
<reference evidence="2" key="1">
    <citation type="submission" date="2019-03" db="EMBL/GenBank/DDBJ databases">
        <authorList>
            <person name="Mank J."/>
            <person name="Almeida P."/>
        </authorList>
    </citation>
    <scope>NUCLEOTIDE SEQUENCE</scope>
    <source>
        <strain evidence="2">78183</strain>
    </source>
</reference>
<evidence type="ECO:0000313" key="2">
    <source>
        <dbReference type="EMBL" id="VFU25356.1"/>
    </source>
</evidence>
<gene>
    <name evidence="2" type="ORF">SVIM_LOCUS58097</name>
</gene>
<keyword evidence="1" id="KW-1133">Transmembrane helix</keyword>
<dbReference type="AlphaFoldDB" id="A0A6N2KBG9"/>
<name>A0A6N2KBG9_SALVM</name>
<protein>
    <submittedName>
        <fullName evidence="2">Uncharacterized protein</fullName>
    </submittedName>
</protein>
<feature type="transmembrane region" description="Helical" evidence="1">
    <location>
        <begin position="35"/>
        <end position="54"/>
    </location>
</feature>
<sequence>MKSEPQKRNALAVGNQIQIGHSFSFHKEGKEKSRLSLSLSLFLSVLLWICLFIWRPEISLFICINCFCIQEREVPFFVNLFSDRGRGW</sequence>
<keyword evidence="1" id="KW-0472">Membrane</keyword>
<evidence type="ECO:0000256" key="1">
    <source>
        <dbReference type="SAM" id="Phobius"/>
    </source>
</evidence>
<proteinExistence type="predicted"/>
<dbReference type="EMBL" id="CAADRP010000224">
    <property type="protein sequence ID" value="VFU25356.1"/>
    <property type="molecule type" value="Genomic_DNA"/>
</dbReference>